<dbReference type="EMBL" id="CP078077">
    <property type="protein sequence ID" value="UPL13572.1"/>
    <property type="molecule type" value="Genomic_DNA"/>
</dbReference>
<keyword evidence="2" id="KW-1185">Reference proteome</keyword>
<gene>
    <name evidence="1" type="ORF">KV396_03430</name>
</gene>
<proteinExistence type="predicted"/>
<reference evidence="1 2" key="1">
    <citation type="submission" date="2021-06" db="EMBL/GenBank/DDBJ databases">
        <title>Genome-based taxonomic framework of Microbacterium strains isolated from marine environment, the description of four new species and reclassification of four preexisting species.</title>
        <authorList>
            <person name="Lee S.D."/>
            <person name="Kim S.-M."/>
            <person name="Byeon Y.-S."/>
            <person name="Yang H.L."/>
            <person name="Kim I.S."/>
        </authorList>
    </citation>
    <scope>NUCLEOTIDE SEQUENCE [LARGE SCALE GENOMIC DNA]</scope>
    <source>
        <strain evidence="1 2">SSW1-36</strain>
    </source>
</reference>
<evidence type="ECO:0000313" key="2">
    <source>
        <dbReference type="Proteomes" id="UP000831963"/>
    </source>
</evidence>
<protein>
    <submittedName>
        <fullName evidence="1">Uncharacterized protein</fullName>
    </submittedName>
</protein>
<accession>A0ABY4INE1</accession>
<evidence type="ECO:0000313" key="1">
    <source>
        <dbReference type="EMBL" id="UPL13572.1"/>
    </source>
</evidence>
<organism evidence="1 2">
    <name type="scientific">Microbacterium galbinum</name>
    <dbReference type="NCBI Taxonomy" id="2851646"/>
    <lineage>
        <taxon>Bacteria</taxon>
        <taxon>Bacillati</taxon>
        <taxon>Actinomycetota</taxon>
        <taxon>Actinomycetes</taxon>
        <taxon>Micrococcales</taxon>
        <taxon>Microbacteriaceae</taxon>
        <taxon>Microbacterium</taxon>
    </lineage>
</organism>
<dbReference type="Proteomes" id="UP000831963">
    <property type="component" value="Chromosome"/>
</dbReference>
<sequence length="318" mass="33251">MPTDARVIAILEELPDLADAGEQDGRRWFARWNEGAVRLLDDQLSEVNGRALALTDEVRVRAASALDRLVLTAGGDTVLVGDDTVTVTGLSIDAAAFVGDLVVATAPGDDGGHRVLLLDHATGALLDEQAVDADDAMAVVHRHPIDPVAVIELAMGQDGCLALRVDVDVDASSPAGAQLRLTEILSGHDPVIAGFRAAGDRLLMAPYPSDPETARVFAWPSLDEVGQVSAADIDAEYGFGLAACWVDDDRAALVAPEDALVLTGSALDSAVRVDLSQMLGDDAEIESLTPLAPGRIAAGVWAPDGRSTRVIEFAAPRD</sequence>
<dbReference type="RefSeq" id="WP_247956825.1">
    <property type="nucleotide sequence ID" value="NZ_CP078077.1"/>
</dbReference>
<name>A0ABY4INE1_9MICO</name>